<protein>
    <submittedName>
        <fullName evidence="2">Uncharacterized protein</fullName>
    </submittedName>
</protein>
<dbReference type="RefSeq" id="WP_350448439.1">
    <property type="nucleotide sequence ID" value="NZ_CP158373.1"/>
</dbReference>
<dbReference type="AlphaFoldDB" id="A0AAU7Y8T0"/>
<reference evidence="2" key="1">
    <citation type="submission" date="2023-08" db="EMBL/GenBank/DDBJ databases">
        <title>Increased levels of nutrients transform a symbiont into a lethal pathobiont.</title>
        <authorList>
            <person name="Lachnit T."/>
            <person name="Ulrich L."/>
            <person name="Willmer F.M."/>
            <person name="Hasenbein T."/>
            <person name="Steiner L.X."/>
            <person name="Wolters M."/>
            <person name="Herbst E.M."/>
            <person name="Deines P."/>
        </authorList>
    </citation>
    <scope>NUCLEOTIDE SEQUENCE</scope>
    <source>
        <strain evidence="2">T3</strain>
    </source>
</reference>
<sequence length="114" mass="11992">MLFAPALADRAILPTAGGDSYFFNRIGQKQPVAIVSFSSQYQPVEKCMAVSTRNQGAIQTAPIATAKAATESGGSSLMQRVRQTAVVTNGYVHAALGAGAALAFLLGWTIPRRH</sequence>
<evidence type="ECO:0000313" key="2">
    <source>
        <dbReference type="EMBL" id="XBY66705.1"/>
    </source>
</evidence>
<keyword evidence="1" id="KW-1133">Transmembrane helix</keyword>
<proteinExistence type="predicted"/>
<keyword evidence="1" id="KW-0812">Transmembrane</keyword>
<keyword evidence="1" id="KW-0472">Membrane</keyword>
<gene>
    <name evidence="2" type="ORF">ABS648_13350</name>
</gene>
<evidence type="ECO:0000256" key="1">
    <source>
        <dbReference type="SAM" id="Phobius"/>
    </source>
</evidence>
<organism evidence="2">
    <name type="scientific">Pseudomonas solani</name>
    <dbReference type="NCBI Taxonomy" id="2731552"/>
    <lineage>
        <taxon>Bacteria</taxon>
        <taxon>Pseudomonadati</taxon>
        <taxon>Pseudomonadota</taxon>
        <taxon>Gammaproteobacteria</taxon>
        <taxon>Pseudomonadales</taxon>
        <taxon>Pseudomonadaceae</taxon>
        <taxon>Pseudomonas</taxon>
    </lineage>
</organism>
<name>A0AAU7Y8T0_9PSED</name>
<feature type="transmembrane region" description="Helical" evidence="1">
    <location>
        <begin position="90"/>
        <end position="110"/>
    </location>
</feature>
<accession>A0AAU7Y8T0</accession>
<dbReference type="EMBL" id="CP158373">
    <property type="protein sequence ID" value="XBY66705.1"/>
    <property type="molecule type" value="Genomic_DNA"/>
</dbReference>